<proteinExistence type="predicted"/>
<keyword evidence="2" id="KW-1185">Reference proteome</keyword>
<name>A0ACC5RCW1_9HYPH</name>
<comment type="caution">
    <text evidence="1">The sequence shown here is derived from an EMBL/GenBank/DDBJ whole genome shotgun (WGS) entry which is preliminary data.</text>
</comment>
<protein>
    <submittedName>
        <fullName evidence="1">Ku protein</fullName>
    </submittedName>
</protein>
<dbReference type="EMBL" id="JAENHL010000008">
    <property type="protein sequence ID" value="MBK1870321.1"/>
    <property type="molecule type" value="Genomic_DNA"/>
</dbReference>
<organism evidence="1 2">
    <name type="scientific">Taklimakanibacter albus</name>
    <dbReference type="NCBI Taxonomy" id="2800327"/>
    <lineage>
        <taxon>Bacteria</taxon>
        <taxon>Pseudomonadati</taxon>
        <taxon>Pseudomonadota</taxon>
        <taxon>Alphaproteobacteria</taxon>
        <taxon>Hyphomicrobiales</taxon>
        <taxon>Aestuariivirgaceae</taxon>
        <taxon>Taklimakanibacter</taxon>
    </lineage>
</organism>
<dbReference type="Proteomes" id="UP000616151">
    <property type="component" value="Unassembled WGS sequence"/>
</dbReference>
<accession>A0ACC5RCW1</accession>
<evidence type="ECO:0000313" key="1">
    <source>
        <dbReference type="EMBL" id="MBK1870321.1"/>
    </source>
</evidence>
<reference evidence="1" key="1">
    <citation type="submission" date="2021-01" db="EMBL/GenBank/DDBJ databases">
        <authorList>
            <person name="Sun Q."/>
        </authorList>
    </citation>
    <scope>NUCLEOTIDE SEQUENCE</scope>
    <source>
        <strain evidence="1">YIM B02566</strain>
    </source>
</reference>
<sequence>MAVPGRAYWKGFLRLSLVSIGVAVYNAVDSTSEIKFNQIHKPTGQRINYTKTVKGLGPIDNADIVKAYEIDEDTYVMLEPEELEAIKLESKKTLDLQLFVDTQEIDPRYFERPYYIVPTDEHSVEGYLVIRDALKKSGKLGVGQVTMSGREYLVAVGPLDKGLGMHVMRYANEIRAAGQYFSDLPDKKLDAEMVTLAGELIGRKATEFKPEHYKNHYAIALQELVREKAKGRKIVATAEERPSGANVVDLMDALRRSVTDDKPAKTAGGAPKNGGDKSAAKKKASGGRR</sequence>
<evidence type="ECO:0000313" key="2">
    <source>
        <dbReference type="Proteomes" id="UP000616151"/>
    </source>
</evidence>
<gene>
    <name evidence="1" type="ORF">JHL16_28415</name>
</gene>